<dbReference type="Pfam" id="PF00400">
    <property type="entry name" value="WD40"/>
    <property type="match status" value="6"/>
</dbReference>
<dbReference type="SUPFAM" id="SSF50978">
    <property type="entry name" value="WD40 repeat-like"/>
    <property type="match status" value="1"/>
</dbReference>
<dbReference type="PROSITE" id="PS50294">
    <property type="entry name" value="WD_REPEATS_REGION"/>
    <property type="match status" value="5"/>
</dbReference>
<dbReference type="EMBL" id="JABBWG010000036">
    <property type="protein sequence ID" value="KAG1808984.1"/>
    <property type="molecule type" value="Genomic_DNA"/>
</dbReference>
<dbReference type="RefSeq" id="XP_041188976.1">
    <property type="nucleotide sequence ID" value="XM_041343707.1"/>
</dbReference>
<dbReference type="InterPro" id="IPR001680">
    <property type="entry name" value="WD40_rpt"/>
</dbReference>
<dbReference type="PRINTS" id="PR00320">
    <property type="entry name" value="GPROTEINBRPT"/>
</dbReference>
<dbReference type="SMART" id="SM00320">
    <property type="entry name" value="WD40"/>
    <property type="match status" value="5"/>
</dbReference>
<dbReference type="InterPro" id="IPR020472">
    <property type="entry name" value="WD40_PAC1"/>
</dbReference>
<dbReference type="InterPro" id="IPR019775">
    <property type="entry name" value="WD40_repeat_CS"/>
</dbReference>
<feature type="repeat" description="WD" evidence="3">
    <location>
        <begin position="1"/>
        <end position="32"/>
    </location>
</feature>
<feature type="repeat" description="WD" evidence="3">
    <location>
        <begin position="118"/>
        <end position="159"/>
    </location>
</feature>
<feature type="region of interest" description="Disordered" evidence="4">
    <location>
        <begin position="243"/>
        <end position="263"/>
    </location>
</feature>
<dbReference type="CDD" id="cd00200">
    <property type="entry name" value="WD40"/>
    <property type="match status" value="1"/>
</dbReference>
<keyword evidence="6" id="KW-1185">Reference proteome</keyword>
<dbReference type="AlphaFoldDB" id="A0A9P7E1P5"/>
<feature type="repeat" description="WD" evidence="3">
    <location>
        <begin position="202"/>
        <end position="236"/>
    </location>
</feature>
<dbReference type="PROSITE" id="PS00678">
    <property type="entry name" value="WD_REPEATS_1"/>
    <property type="match status" value="2"/>
</dbReference>
<evidence type="ECO:0000256" key="2">
    <source>
        <dbReference type="ARBA" id="ARBA00022737"/>
    </source>
</evidence>
<reference evidence="5" key="1">
    <citation type="journal article" date="2020" name="New Phytol.">
        <title>Comparative genomics reveals dynamic genome evolution in host specialist ectomycorrhizal fungi.</title>
        <authorList>
            <person name="Lofgren L.A."/>
            <person name="Nguyen N.H."/>
            <person name="Vilgalys R."/>
            <person name="Ruytinx J."/>
            <person name="Liao H.L."/>
            <person name="Branco S."/>
            <person name="Kuo A."/>
            <person name="LaButti K."/>
            <person name="Lipzen A."/>
            <person name="Andreopoulos W."/>
            <person name="Pangilinan J."/>
            <person name="Riley R."/>
            <person name="Hundley H."/>
            <person name="Na H."/>
            <person name="Barry K."/>
            <person name="Grigoriev I.V."/>
            <person name="Stajich J.E."/>
            <person name="Kennedy P.G."/>
        </authorList>
    </citation>
    <scope>NUCLEOTIDE SEQUENCE</scope>
    <source>
        <strain evidence="5">MN1</strain>
    </source>
</reference>
<accession>A0A9P7E1P5</accession>
<keyword evidence="1 3" id="KW-0853">WD repeat</keyword>
<proteinExistence type="predicted"/>
<dbReference type="InterPro" id="IPR015943">
    <property type="entry name" value="WD40/YVTN_repeat-like_dom_sf"/>
</dbReference>
<gene>
    <name evidence="5" type="ORF">BJ212DRAFT_632938</name>
</gene>
<organism evidence="5 6">
    <name type="scientific">Suillus subaureus</name>
    <dbReference type="NCBI Taxonomy" id="48587"/>
    <lineage>
        <taxon>Eukaryota</taxon>
        <taxon>Fungi</taxon>
        <taxon>Dikarya</taxon>
        <taxon>Basidiomycota</taxon>
        <taxon>Agaricomycotina</taxon>
        <taxon>Agaricomycetes</taxon>
        <taxon>Agaricomycetidae</taxon>
        <taxon>Boletales</taxon>
        <taxon>Suillineae</taxon>
        <taxon>Suillaceae</taxon>
        <taxon>Suillus</taxon>
    </lineage>
</organism>
<dbReference type="InterPro" id="IPR036322">
    <property type="entry name" value="WD40_repeat_dom_sf"/>
</dbReference>
<evidence type="ECO:0000256" key="1">
    <source>
        <dbReference type="ARBA" id="ARBA00022574"/>
    </source>
</evidence>
<protein>
    <submittedName>
        <fullName evidence="5">WD40-repeat-containing domain protein</fullName>
    </submittedName>
</protein>
<feature type="compositionally biased region" description="Basic and acidic residues" evidence="4">
    <location>
        <begin position="243"/>
        <end position="259"/>
    </location>
</feature>
<keyword evidence="2" id="KW-0677">Repeat</keyword>
<evidence type="ECO:0000256" key="4">
    <source>
        <dbReference type="SAM" id="MobiDB-lite"/>
    </source>
</evidence>
<feature type="repeat" description="WD" evidence="3">
    <location>
        <begin position="34"/>
        <end position="75"/>
    </location>
</feature>
<dbReference type="Gene3D" id="2.130.10.10">
    <property type="entry name" value="YVTN repeat-like/Quinoprotein amine dehydrogenase"/>
    <property type="match status" value="2"/>
</dbReference>
<dbReference type="PANTHER" id="PTHR44129">
    <property type="entry name" value="WD REPEAT-CONTAINING PROTEIN POP1"/>
    <property type="match status" value="1"/>
</dbReference>
<sequence>MAMSPDESMVVSGSADGRLWLWNIRKGSVVGDLWKGHSRPVRCIDWSPNTQEIVSGSEDGTIRRWNPDTGQQIAQPIKSGQGLVWAVRYSPQGDKFTSGGEDKVICVWSKDGELLIEIEGHDVEVRSLCWSKDGAHIFSASYDHTIRKWRSIDGKELVVFQGHTTRVLSLCLSPDESHLVSVAGDYSVRIWDLKTNQPVGKQLLHDDEVFTVVISPNGKSIVSGGLDGKIYVWSLDAALKHASDDHSANDRNSKPDVKLKGRPVRSRDAIFASQVSRQQPNNRLGGLTKYGNDFWDAGINPTSHPAAPPVHPSSFLRWRDLLGSLHFSTRPPNGPQSIPLEPRRWNFNLFSGGSSIRSVDVPAGRKKNVSGLQSLPFDIIEIYIFAENFRFPSHRSRIGPRRSSCSCATYE</sequence>
<feature type="repeat" description="WD" evidence="3">
    <location>
        <begin position="77"/>
        <end position="109"/>
    </location>
</feature>
<evidence type="ECO:0000313" key="5">
    <source>
        <dbReference type="EMBL" id="KAG1808984.1"/>
    </source>
</evidence>
<comment type="caution">
    <text evidence="5">The sequence shown here is derived from an EMBL/GenBank/DDBJ whole genome shotgun (WGS) entry which is preliminary data.</text>
</comment>
<dbReference type="GeneID" id="64637723"/>
<dbReference type="OrthoDB" id="3203311at2759"/>
<evidence type="ECO:0000256" key="3">
    <source>
        <dbReference type="PROSITE-ProRule" id="PRU00221"/>
    </source>
</evidence>
<feature type="repeat" description="WD" evidence="3">
    <location>
        <begin position="160"/>
        <end position="201"/>
    </location>
</feature>
<evidence type="ECO:0000313" key="6">
    <source>
        <dbReference type="Proteomes" id="UP000807769"/>
    </source>
</evidence>
<dbReference type="Proteomes" id="UP000807769">
    <property type="component" value="Unassembled WGS sequence"/>
</dbReference>
<dbReference type="PROSITE" id="PS50082">
    <property type="entry name" value="WD_REPEATS_2"/>
    <property type="match status" value="6"/>
</dbReference>
<name>A0A9P7E1P5_9AGAM</name>
<dbReference type="InterPro" id="IPR050349">
    <property type="entry name" value="WD_LIS1/nudF_dynein_reg"/>
</dbReference>